<proteinExistence type="predicted"/>
<evidence type="ECO:0000256" key="1">
    <source>
        <dbReference type="SAM" id="Phobius"/>
    </source>
</evidence>
<keyword evidence="1" id="KW-0472">Membrane</keyword>
<organism evidence="2 3">
    <name type="scientific">Brevibacillus porteri</name>
    <dbReference type="NCBI Taxonomy" id="2126350"/>
    <lineage>
        <taxon>Bacteria</taxon>
        <taxon>Bacillati</taxon>
        <taxon>Bacillota</taxon>
        <taxon>Bacilli</taxon>
        <taxon>Bacillales</taxon>
        <taxon>Paenibacillaceae</taxon>
        <taxon>Brevibacillus</taxon>
    </lineage>
</organism>
<reference evidence="2 3" key="1">
    <citation type="submission" date="2018-03" db="EMBL/GenBank/DDBJ databases">
        <title>Brevisbacillus phylogenomics.</title>
        <authorList>
            <person name="Dunlap C."/>
        </authorList>
    </citation>
    <scope>NUCLEOTIDE SEQUENCE [LARGE SCALE GENOMIC DNA]</scope>
    <source>
        <strain evidence="2 3">NRRL B-41110</strain>
    </source>
</reference>
<accession>A0ABX5FMP5</accession>
<dbReference type="Proteomes" id="UP000241645">
    <property type="component" value="Unassembled WGS sequence"/>
</dbReference>
<feature type="transmembrane region" description="Helical" evidence="1">
    <location>
        <begin position="6"/>
        <end position="34"/>
    </location>
</feature>
<keyword evidence="1" id="KW-0812">Transmembrane</keyword>
<name>A0ABX5FMP5_9BACL</name>
<sequence>MKLANIILMMGLGSLFMTLLFMMIASIILGMDFLQVSTFVSRYFSCCAFIGKKTFKNTLDLEFYM</sequence>
<protein>
    <submittedName>
        <fullName evidence="2">Uncharacterized protein</fullName>
    </submittedName>
</protein>
<evidence type="ECO:0000313" key="3">
    <source>
        <dbReference type="Proteomes" id="UP000241645"/>
    </source>
</evidence>
<gene>
    <name evidence="2" type="ORF">C7R92_17285</name>
</gene>
<dbReference type="EMBL" id="PXZO01000033">
    <property type="protein sequence ID" value="PSK08403.1"/>
    <property type="molecule type" value="Genomic_DNA"/>
</dbReference>
<comment type="caution">
    <text evidence="2">The sequence shown here is derived from an EMBL/GenBank/DDBJ whole genome shotgun (WGS) entry which is preliminary data.</text>
</comment>
<keyword evidence="1" id="KW-1133">Transmembrane helix</keyword>
<evidence type="ECO:0000313" key="2">
    <source>
        <dbReference type="EMBL" id="PSK08403.1"/>
    </source>
</evidence>
<keyword evidence="3" id="KW-1185">Reference proteome</keyword>